<gene>
    <name evidence="1" type="ORF">FHR32_005166</name>
</gene>
<keyword evidence="2" id="KW-1185">Reference proteome</keyword>
<sequence>MTELQPGDLATDSRGVLWFVHGYREFGLHLTSRSGTFAPLDDVARLYGPLTLLHRPSEVADADRSGQPYPAP</sequence>
<reference evidence="1 2" key="1">
    <citation type="submission" date="2020-08" db="EMBL/GenBank/DDBJ databases">
        <title>Sequencing the genomes of 1000 actinobacteria strains.</title>
        <authorList>
            <person name="Klenk H.-P."/>
        </authorList>
    </citation>
    <scope>NUCLEOTIDE SEQUENCE [LARGE SCALE GENOMIC DNA]</scope>
    <source>
        <strain evidence="1 2">DSM 43023</strain>
    </source>
</reference>
<organism evidence="1 2">
    <name type="scientific">Streptosporangium album</name>
    <dbReference type="NCBI Taxonomy" id="47479"/>
    <lineage>
        <taxon>Bacteria</taxon>
        <taxon>Bacillati</taxon>
        <taxon>Actinomycetota</taxon>
        <taxon>Actinomycetes</taxon>
        <taxon>Streptosporangiales</taxon>
        <taxon>Streptosporangiaceae</taxon>
        <taxon>Streptosporangium</taxon>
    </lineage>
</organism>
<dbReference type="EMBL" id="JACHJU010000002">
    <property type="protein sequence ID" value="MBB4940789.1"/>
    <property type="molecule type" value="Genomic_DNA"/>
</dbReference>
<comment type="caution">
    <text evidence="1">The sequence shown here is derived from an EMBL/GenBank/DDBJ whole genome shotgun (WGS) entry which is preliminary data.</text>
</comment>
<proteinExistence type="predicted"/>
<evidence type="ECO:0000313" key="1">
    <source>
        <dbReference type="EMBL" id="MBB4940789.1"/>
    </source>
</evidence>
<dbReference type="AlphaFoldDB" id="A0A7W7RYV9"/>
<protein>
    <submittedName>
        <fullName evidence="1">Uncharacterized protein</fullName>
    </submittedName>
</protein>
<dbReference type="Proteomes" id="UP000534286">
    <property type="component" value="Unassembled WGS sequence"/>
</dbReference>
<evidence type="ECO:0000313" key="2">
    <source>
        <dbReference type="Proteomes" id="UP000534286"/>
    </source>
</evidence>
<name>A0A7W7RYV9_9ACTN</name>
<dbReference type="RefSeq" id="WP_184756949.1">
    <property type="nucleotide sequence ID" value="NZ_BAABEK010000005.1"/>
</dbReference>
<accession>A0A7W7RYV9</accession>